<dbReference type="InterPro" id="IPR050723">
    <property type="entry name" value="CFA/CMAS"/>
</dbReference>
<evidence type="ECO:0000313" key="2">
    <source>
        <dbReference type="Proteomes" id="UP000242875"/>
    </source>
</evidence>
<evidence type="ECO:0008006" key="3">
    <source>
        <dbReference type="Google" id="ProtNLM"/>
    </source>
</evidence>
<sequence length="534" mass="60616">MSLQKPKQYPNRFIAYADSSFQFVKETFVGKSWPSVVNIGVGDREHQKTVRDVRVIYGFGAIGLNLIDSITHGLLSYISFTARYTFLTLLSNVKHGHLRVLSQEEVFEFGEKIVSHRESDGAGVNAQGDEVIQVTLKVIDDKFWVRLLVLSDMGFSEAYMNEEVYVDNLVGLIRLFIQNRTALQEVNTPYSSVFNAIANLANSPWVTNTLSNAMNNIQAHYDISNDMFAAFLDETMMYSCACWSHVPYHKGEKRWDSSESLYDAQLRKIHKVIELARIRKGDHVLEIGSGWGGFAIEAVRTTGCRVTSLTLSAEQKALADQRIAAAGLQDKIDILLCDYRSLPQEHQFDKVVSIEMIEAVGKEFMDTYFASIDGFLKRHHGDGNVTDAAAVLQCITMPESRYEAYSRSLDFIRKYIFPGGHLPSLTHILTSANKASKGQLVPDSTANIGPHYVRTLRLWREQFLLNFDSDIAPGLRQKYPAMTEHELNVFRRKWEYYFAYCEGGFRQNTVGVHWVVLKREGSRGTWVEDENIPL</sequence>
<dbReference type="Gene3D" id="3.40.50.150">
    <property type="entry name" value="Vaccinia Virus protein VP39"/>
    <property type="match status" value="1"/>
</dbReference>
<dbReference type="Proteomes" id="UP000242875">
    <property type="component" value="Unassembled WGS sequence"/>
</dbReference>
<dbReference type="SUPFAM" id="SSF53335">
    <property type="entry name" value="S-adenosyl-L-methionine-dependent methyltransferases"/>
    <property type="match status" value="1"/>
</dbReference>
<organism evidence="1 2">
    <name type="scientific">Bifiguratus adelaidae</name>
    <dbReference type="NCBI Taxonomy" id="1938954"/>
    <lineage>
        <taxon>Eukaryota</taxon>
        <taxon>Fungi</taxon>
        <taxon>Fungi incertae sedis</taxon>
        <taxon>Mucoromycota</taxon>
        <taxon>Mucoromycotina</taxon>
        <taxon>Endogonomycetes</taxon>
        <taxon>Endogonales</taxon>
        <taxon>Endogonales incertae sedis</taxon>
        <taxon>Bifiguratus</taxon>
    </lineage>
</organism>
<dbReference type="EMBL" id="MVBO01000001">
    <property type="protein sequence ID" value="OZJ06850.1"/>
    <property type="molecule type" value="Genomic_DNA"/>
</dbReference>
<keyword evidence="2" id="KW-1185">Reference proteome</keyword>
<accession>A0A261Y888</accession>
<dbReference type="PANTHER" id="PTHR43667:SF2">
    <property type="entry name" value="FATTY ACID C-METHYL TRANSFERASE"/>
    <property type="match status" value="1"/>
</dbReference>
<dbReference type="AlphaFoldDB" id="A0A261Y888"/>
<dbReference type="CDD" id="cd02440">
    <property type="entry name" value="AdoMet_MTases"/>
    <property type="match status" value="1"/>
</dbReference>
<evidence type="ECO:0000313" key="1">
    <source>
        <dbReference type="EMBL" id="OZJ06850.1"/>
    </source>
</evidence>
<comment type="caution">
    <text evidence="1">The sequence shown here is derived from an EMBL/GenBank/DDBJ whole genome shotgun (WGS) entry which is preliminary data.</text>
</comment>
<proteinExistence type="predicted"/>
<protein>
    <recommendedName>
        <fullName evidence="3">Cyclopropane-fatty-acyl-phospholipid synthase</fullName>
    </recommendedName>
</protein>
<gene>
    <name evidence="1" type="ORF">BZG36_00045</name>
</gene>
<dbReference type="OrthoDB" id="8300214at2759"/>
<name>A0A261Y888_9FUNG</name>
<reference evidence="1 2" key="1">
    <citation type="journal article" date="2017" name="Mycologia">
        <title>Bifiguratus adelaidae, gen. et sp. nov., a new member of Mucoromycotina in endophytic and soil-dwelling habitats.</title>
        <authorList>
            <person name="Torres-Cruz T.J."/>
            <person name="Billingsley Tobias T.L."/>
            <person name="Almatruk M."/>
            <person name="Hesse C."/>
            <person name="Kuske C.R."/>
            <person name="Desiro A."/>
            <person name="Benucci G.M."/>
            <person name="Bonito G."/>
            <person name="Stajich J.E."/>
            <person name="Dunlap C."/>
            <person name="Arnold A.E."/>
            <person name="Porras-Alfaro A."/>
        </authorList>
    </citation>
    <scope>NUCLEOTIDE SEQUENCE [LARGE SCALE GENOMIC DNA]</scope>
    <source>
        <strain evidence="1 2">AZ0501</strain>
    </source>
</reference>
<dbReference type="PANTHER" id="PTHR43667">
    <property type="entry name" value="CYCLOPROPANE-FATTY-ACYL-PHOSPHOLIPID SYNTHASE"/>
    <property type="match status" value="1"/>
</dbReference>
<dbReference type="InterPro" id="IPR029063">
    <property type="entry name" value="SAM-dependent_MTases_sf"/>
</dbReference>
<dbReference type="Pfam" id="PF02353">
    <property type="entry name" value="CMAS"/>
    <property type="match status" value="1"/>
</dbReference>